<evidence type="ECO:0000313" key="2">
    <source>
        <dbReference type="Proteomes" id="UP000177573"/>
    </source>
</evidence>
<protein>
    <submittedName>
        <fullName evidence="1">Uncharacterized protein</fullName>
    </submittedName>
</protein>
<organism evidence="1 2">
    <name type="scientific">Candidatus Lloydbacteria bacterium RIFCSPLOWO2_02_FULL_51_11</name>
    <dbReference type="NCBI Taxonomy" id="1798667"/>
    <lineage>
        <taxon>Bacteria</taxon>
        <taxon>Candidatus Lloydiibacteriota</taxon>
    </lineage>
</organism>
<sequence length="76" mass="8612">MHILKAPAPLFHDGSADFGYALGYVSFVLPYPSTIHHRWFWSKKGKRGGSGAKTKPKPQCSMLNEIQNHKSRKLFI</sequence>
<gene>
    <name evidence="1" type="ORF">A3J08_00595</name>
</gene>
<dbReference type="Proteomes" id="UP000177573">
    <property type="component" value="Unassembled WGS sequence"/>
</dbReference>
<dbReference type="EMBL" id="MHLR01000023">
    <property type="protein sequence ID" value="OGZ14821.1"/>
    <property type="molecule type" value="Genomic_DNA"/>
</dbReference>
<name>A0A1G2DPE3_9BACT</name>
<dbReference type="AlphaFoldDB" id="A0A1G2DPE3"/>
<evidence type="ECO:0000313" key="1">
    <source>
        <dbReference type="EMBL" id="OGZ14821.1"/>
    </source>
</evidence>
<comment type="caution">
    <text evidence="1">The sequence shown here is derived from an EMBL/GenBank/DDBJ whole genome shotgun (WGS) entry which is preliminary data.</text>
</comment>
<accession>A0A1G2DPE3</accession>
<proteinExistence type="predicted"/>
<reference evidence="1 2" key="1">
    <citation type="journal article" date="2016" name="Nat. Commun.">
        <title>Thousands of microbial genomes shed light on interconnected biogeochemical processes in an aquifer system.</title>
        <authorList>
            <person name="Anantharaman K."/>
            <person name="Brown C.T."/>
            <person name="Hug L.A."/>
            <person name="Sharon I."/>
            <person name="Castelle C.J."/>
            <person name="Probst A.J."/>
            <person name="Thomas B.C."/>
            <person name="Singh A."/>
            <person name="Wilkins M.J."/>
            <person name="Karaoz U."/>
            <person name="Brodie E.L."/>
            <person name="Williams K.H."/>
            <person name="Hubbard S.S."/>
            <person name="Banfield J.F."/>
        </authorList>
    </citation>
    <scope>NUCLEOTIDE SEQUENCE [LARGE SCALE GENOMIC DNA]</scope>
</reference>